<evidence type="ECO:0000313" key="10">
    <source>
        <dbReference type="EMBL" id="KAG8511988.1"/>
    </source>
</evidence>
<dbReference type="GO" id="GO:0006699">
    <property type="term" value="P:bile acid biosynthetic process"/>
    <property type="evidence" value="ECO:0007669"/>
    <property type="project" value="TreeGrafter"/>
</dbReference>
<dbReference type="OrthoDB" id="6692864at2759"/>
<evidence type="ECO:0000256" key="7">
    <source>
        <dbReference type="ARBA" id="ARBA00023221"/>
    </source>
</evidence>
<name>A0A8J6DMS0_GALPY</name>
<dbReference type="PRINTS" id="PR00465">
    <property type="entry name" value="EP450IV"/>
</dbReference>
<comment type="cofactor">
    <cofactor evidence="8">
        <name>heme</name>
        <dbReference type="ChEBI" id="CHEBI:30413"/>
    </cofactor>
</comment>
<dbReference type="Gene3D" id="1.10.630.10">
    <property type="entry name" value="Cytochrome P450"/>
    <property type="match status" value="1"/>
</dbReference>
<keyword evidence="4 8" id="KW-0479">Metal-binding</keyword>
<dbReference type="GO" id="GO:0005506">
    <property type="term" value="F:iron ion binding"/>
    <property type="evidence" value="ECO:0007669"/>
    <property type="project" value="InterPro"/>
</dbReference>
<reference evidence="10" key="1">
    <citation type="journal article" date="2021" name="Evol. Appl.">
        <title>The genome of the Pyrenean desman and the effects of bottlenecks and inbreeding on the genomic landscape of an endangered species.</title>
        <authorList>
            <person name="Escoda L."/>
            <person name="Castresana J."/>
        </authorList>
    </citation>
    <scope>NUCLEOTIDE SEQUENCE</scope>
    <source>
        <strain evidence="10">IBE-C5619</strain>
    </source>
</reference>
<keyword evidence="6 8" id="KW-0408">Iron</keyword>
<dbReference type="Pfam" id="PF00067">
    <property type="entry name" value="p450"/>
    <property type="match status" value="1"/>
</dbReference>
<protein>
    <submittedName>
        <fullName evidence="10">24-hydroxycholesterol 7-alpha-hydroxylase</fullName>
    </submittedName>
</protein>
<evidence type="ECO:0000313" key="11">
    <source>
        <dbReference type="Proteomes" id="UP000700334"/>
    </source>
</evidence>
<evidence type="ECO:0000256" key="3">
    <source>
        <dbReference type="ARBA" id="ARBA00022617"/>
    </source>
</evidence>
<dbReference type="EMBL" id="JAGFMF010011803">
    <property type="protein sequence ID" value="KAG8511988.1"/>
    <property type="molecule type" value="Genomic_DNA"/>
</dbReference>
<evidence type="ECO:0000256" key="1">
    <source>
        <dbReference type="ARBA" id="ARBA00004524"/>
    </source>
</evidence>
<keyword evidence="5" id="KW-0492">Microsome</keyword>
<dbReference type="GO" id="GO:0042632">
    <property type="term" value="P:cholesterol homeostasis"/>
    <property type="evidence" value="ECO:0007669"/>
    <property type="project" value="TreeGrafter"/>
</dbReference>
<keyword evidence="7" id="KW-0753">Steroid metabolism</keyword>
<dbReference type="AlphaFoldDB" id="A0A8J6DMS0"/>
<keyword evidence="5" id="KW-0256">Endoplasmic reticulum</keyword>
<keyword evidence="7" id="KW-0443">Lipid metabolism</keyword>
<feature type="transmembrane region" description="Helical" evidence="9">
    <location>
        <begin position="105"/>
        <end position="124"/>
    </location>
</feature>
<comment type="caution">
    <text evidence="10">The sequence shown here is derived from an EMBL/GenBank/DDBJ whole genome shotgun (WGS) entry which is preliminary data.</text>
</comment>
<dbReference type="InterPro" id="IPR002403">
    <property type="entry name" value="Cyt_P450_E_grp-IV"/>
</dbReference>
<feature type="binding site" description="axial binding residue" evidence="8">
    <location>
        <position position="59"/>
    </location>
    <ligand>
        <name>heme</name>
        <dbReference type="ChEBI" id="CHEBI:30413"/>
    </ligand>
    <ligandPart>
        <name>Fe</name>
        <dbReference type="ChEBI" id="CHEBI:18248"/>
    </ligandPart>
</feature>
<evidence type="ECO:0000256" key="4">
    <source>
        <dbReference type="ARBA" id="ARBA00022723"/>
    </source>
</evidence>
<dbReference type="InterPro" id="IPR001128">
    <property type="entry name" value="Cyt_P450"/>
</dbReference>
<accession>A0A8J6DMS0</accession>
<feature type="non-terminal residue" evidence="10">
    <location>
        <position position="135"/>
    </location>
</feature>
<dbReference type="SUPFAM" id="SSF48264">
    <property type="entry name" value="Cytochrome P450"/>
    <property type="match status" value="1"/>
</dbReference>
<sequence>DYTVPSGDLLMLSPFWLHRNPKYFPEPESFNPERWKKANLEKHAFLDGFMAFGNGKYQCPGRSVKQLGHIYPESLQRDDVSEGKKLLLNPFLFIIKLWGNLETTILWFALLEIQIFIILIFYKYDCRLLDPLPKQ</sequence>
<dbReference type="GO" id="GO:0020037">
    <property type="term" value="F:heme binding"/>
    <property type="evidence" value="ECO:0007669"/>
    <property type="project" value="InterPro"/>
</dbReference>
<dbReference type="Proteomes" id="UP000700334">
    <property type="component" value="Unassembled WGS sequence"/>
</dbReference>
<evidence type="ECO:0000256" key="9">
    <source>
        <dbReference type="SAM" id="Phobius"/>
    </source>
</evidence>
<evidence type="ECO:0000256" key="6">
    <source>
        <dbReference type="ARBA" id="ARBA00023004"/>
    </source>
</evidence>
<proteinExistence type="inferred from homology"/>
<organism evidence="10 11">
    <name type="scientific">Galemys pyrenaicus</name>
    <name type="common">Iberian desman</name>
    <name type="synonym">Pyrenean desman</name>
    <dbReference type="NCBI Taxonomy" id="202257"/>
    <lineage>
        <taxon>Eukaryota</taxon>
        <taxon>Metazoa</taxon>
        <taxon>Chordata</taxon>
        <taxon>Craniata</taxon>
        <taxon>Vertebrata</taxon>
        <taxon>Euteleostomi</taxon>
        <taxon>Mammalia</taxon>
        <taxon>Eutheria</taxon>
        <taxon>Laurasiatheria</taxon>
        <taxon>Eulipotyphla</taxon>
        <taxon>Talpidae</taxon>
        <taxon>Galemys</taxon>
    </lineage>
</organism>
<dbReference type="GO" id="GO:0008396">
    <property type="term" value="F:oxysterol 7-alpha-hydroxylase activity"/>
    <property type="evidence" value="ECO:0007669"/>
    <property type="project" value="TreeGrafter"/>
</dbReference>
<evidence type="ECO:0000256" key="5">
    <source>
        <dbReference type="ARBA" id="ARBA00022848"/>
    </source>
</evidence>
<dbReference type="PANTHER" id="PTHR24304:SF2">
    <property type="entry name" value="24-HYDROXYCHOLESTEROL 7-ALPHA-HYDROXYLASE"/>
    <property type="match status" value="1"/>
</dbReference>
<keyword evidence="9" id="KW-1133">Transmembrane helix</keyword>
<dbReference type="InterPro" id="IPR050529">
    <property type="entry name" value="CYP450_sterol_14alpha_dmase"/>
</dbReference>
<feature type="non-terminal residue" evidence="10">
    <location>
        <position position="1"/>
    </location>
</feature>
<comment type="similarity">
    <text evidence="2">Belongs to the cytochrome P450 family.</text>
</comment>
<evidence type="ECO:0000256" key="2">
    <source>
        <dbReference type="ARBA" id="ARBA00010617"/>
    </source>
</evidence>
<keyword evidence="11" id="KW-1185">Reference proteome</keyword>
<dbReference type="InterPro" id="IPR036396">
    <property type="entry name" value="Cyt_P450_sf"/>
</dbReference>
<keyword evidence="9" id="KW-0812">Transmembrane</keyword>
<dbReference type="PANTHER" id="PTHR24304">
    <property type="entry name" value="CYTOCHROME P450 FAMILY 7"/>
    <property type="match status" value="1"/>
</dbReference>
<gene>
    <name evidence="10" type="ORF">J0S82_011118</name>
</gene>
<evidence type="ECO:0000256" key="8">
    <source>
        <dbReference type="PIRSR" id="PIRSR602403-1"/>
    </source>
</evidence>
<keyword evidence="3 8" id="KW-0349">Heme</keyword>
<dbReference type="GO" id="GO:0016125">
    <property type="term" value="P:sterol metabolic process"/>
    <property type="evidence" value="ECO:0007669"/>
    <property type="project" value="UniProtKB-ARBA"/>
</dbReference>
<keyword evidence="9" id="KW-0472">Membrane</keyword>
<comment type="subcellular location">
    <subcellularLocation>
        <location evidence="1">Microsome membrane</location>
    </subcellularLocation>
</comment>